<comment type="caution">
    <text evidence="10">Lacks conserved residue(s) required for the propagation of feature annotation.</text>
</comment>
<sequence length="437" mass="47918">MAIRIVKLREADPGLLTRIKLRSRLDITGIRAGVEEIIKSVKERGDMAILEFYERFYGKRVLESLRVSENEFKKAWSAVSERFVKAVEYAAKNIRRFHEEQKPKDSWFIEVERGVYIGQVTRPIESVGVYVPGGKAFYPSTALMTVIPAQVAGVSEIVVTTPPAPDGSVDPHILVALDYLGVREVFKVGGAHAVAALAFGTESVPRVEKIVGPGGLWFTAAKQIIKEYADVDIDFLAGPSEILVIADETADPEYVARDLISQLEHDEAAAAVLVTPSLSLAERVKDVVETLVEKIPRSDIVKKALEAYSAIVVTDSLDEAIEFANDYAPEHLEVHVSDSLLFQVLSRIKNAGSVFLGKYSPVPLGDYVVGTNHVLPTGGWAKKRGSLGVLDFMKVIDVTYVADPSSLEKLASHLKELSLVEGLPNHYEAVRTRVGKV</sequence>
<evidence type="ECO:0000256" key="12">
    <source>
        <dbReference type="PIRSR" id="PIRSR000099-1"/>
    </source>
</evidence>
<dbReference type="GO" id="GO:0051287">
    <property type="term" value="F:NAD binding"/>
    <property type="evidence" value="ECO:0007669"/>
    <property type="project" value="InterPro"/>
</dbReference>
<dbReference type="PANTHER" id="PTHR21256:SF2">
    <property type="entry name" value="HISTIDINE BIOSYNTHESIS TRIFUNCTIONAL PROTEIN"/>
    <property type="match status" value="1"/>
</dbReference>
<comment type="cofactor">
    <cofactor evidence="10 14">
        <name>Zn(2+)</name>
        <dbReference type="ChEBI" id="CHEBI:29105"/>
    </cofactor>
    <text evidence="10 14">Binds 1 zinc ion per subunit.</text>
</comment>
<feature type="binding site" evidence="10 13">
    <location>
        <position position="262"/>
    </location>
    <ligand>
        <name>substrate</name>
    </ligand>
</feature>
<dbReference type="InterPro" id="IPR001692">
    <property type="entry name" value="Histidinol_DH_CS"/>
</dbReference>
<accession>I3TFF1</accession>
<keyword evidence="7 10" id="KW-0862">Zinc</keyword>
<dbReference type="HOGENOM" id="CLU_006732_3_0_2"/>
<dbReference type="EMBL" id="CP003531">
    <property type="protein sequence ID" value="AFK51489.1"/>
    <property type="molecule type" value="Genomic_DNA"/>
</dbReference>
<evidence type="ECO:0000256" key="8">
    <source>
        <dbReference type="ARBA" id="ARBA00023002"/>
    </source>
</evidence>
<dbReference type="PANTHER" id="PTHR21256">
    <property type="entry name" value="HISTIDINOL DEHYDROGENASE HDH"/>
    <property type="match status" value="1"/>
</dbReference>
<dbReference type="FunFam" id="3.40.50.1980:FF:000001">
    <property type="entry name" value="Histidinol dehydrogenase"/>
    <property type="match status" value="1"/>
</dbReference>
<dbReference type="GO" id="GO:0000105">
    <property type="term" value="P:L-histidine biosynthetic process"/>
    <property type="evidence" value="ECO:0007669"/>
    <property type="project" value="UniProtKB-UniRule"/>
</dbReference>
<dbReference type="InterPro" id="IPR022695">
    <property type="entry name" value="Histidinol_DH_monofunct"/>
</dbReference>
<evidence type="ECO:0000256" key="2">
    <source>
        <dbReference type="ARBA" id="ARBA00004940"/>
    </source>
</evidence>
<keyword evidence="8 10" id="KW-0560">Oxidoreductase</keyword>
<evidence type="ECO:0000256" key="9">
    <source>
        <dbReference type="ARBA" id="ARBA00049489"/>
    </source>
</evidence>
<dbReference type="HAMAP" id="MF_01024">
    <property type="entry name" value="HisD"/>
    <property type="match status" value="1"/>
</dbReference>
<feature type="binding site" evidence="10 14">
    <location>
        <position position="262"/>
    </location>
    <ligand>
        <name>Zn(2+)</name>
        <dbReference type="ChEBI" id="CHEBI:29105"/>
    </ligand>
</feature>
<evidence type="ECO:0000256" key="13">
    <source>
        <dbReference type="PIRSR" id="PIRSR000099-3"/>
    </source>
</evidence>
<dbReference type="eggNOG" id="arCOG04352">
    <property type="taxonomic scope" value="Archaea"/>
</dbReference>
<evidence type="ECO:0000256" key="15">
    <source>
        <dbReference type="RuleBase" id="RU004175"/>
    </source>
</evidence>
<feature type="binding site" evidence="10 14">
    <location>
        <position position="426"/>
    </location>
    <ligand>
        <name>Zn(2+)</name>
        <dbReference type="ChEBI" id="CHEBI:29105"/>
    </ligand>
</feature>
<dbReference type="Proteomes" id="UP000005270">
    <property type="component" value="Chromosome"/>
</dbReference>
<evidence type="ECO:0000256" key="1">
    <source>
        <dbReference type="ARBA" id="ARBA00003850"/>
    </source>
</evidence>
<dbReference type="GO" id="GO:0005737">
    <property type="term" value="C:cytoplasm"/>
    <property type="evidence" value="ECO:0007669"/>
    <property type="project" value="TreeGrafter"/>
</dbReference>
<dbReference type="GeneID" id="13013385"/>
<dbReference type="RefSeq" id="WP_014737739.1">
    <property type="nucleotide sequence ID" value="NC_017954.1"/>
</dbReference>
<dbReference type="GO" id="GO:0004399">
    <property type="term" value="F:histidinol dehydrogenase activity"/>
    <property type="evidence" value="ECO:0007669"/>
    <property type="project" value="UniProtKB-UniRule"/>
</dbReference>
<dbReference type="Gene3D" id="3.40.50.1980">
    <property type="entry name" value="Nitrogenase molybdenum iron protein domain"/>
    <property type="match status" value="2"/>
</dbReference>
<dbReference type="STRING" id="1184251.TCELL_1066"/>
<feature type="binding site" evidence="10 13">
    <location>
        <position position="331"/>
    </location>
    <ligand>
        <name>substrate</name>
    </ligand>
</feature>
<evidence type="ECO:0000256" key="4">
    <source>
        <dbReference type="ARBA" id="ARBA00012965"/>
    </source>
</evidence>
<feature type="active site" description="Proton acceptor" evidence="10 12">
    <location>
        <position position="330"/>
    </location>
</feature>
<feature type="binding site" evidence="10 14">
    <location>
        <position position="366"/>
    </location>
    <ligand>
        <name>Zn(2+)</name>
        <dbReference type="ChEBI" id="CHEBI:29105"/>
    </ligand>
</feature>
<organism evidence="16 17">
    <name type="scientific">Thermogladius calderae (strain DSM 22663 / VKM B-2946 / 1633)</name>
    <dbReference type="NCBI Taxonomy" id="1184251"/>
    <lineage>
        <taxon>Archaea</taxon>
        <taxon>Thermoproteota</taxon>
        <taxon>Thermoprotei</taxon>
        <taxon>Desulfurococcales</taxon>
        <taxon>Desulfurococcaceae</taxon>
        <taxon>Thermogladius</taxon>
    </lineage>
</organism>
<keyword evidence="6 10" id="KW-0479">Metal-binding</keyword>
<dbReference type="SUPFAM" id="SSF53720">
    <property type="entry name" value="ALDH-like"/>
    <property type="match status" value="1"/>
</dbReference>
<comment type="similarity">
    <text evidence="3 10 11 15">Belongs to the histidinol dehydrogenase family.</text>
</comment>
<feature type="binding site" evidence="10 13">
    <location>
        <position position="366"/>
    </location>
    <ligand>
        <name>substrate</name>
    </ligand>
</feature>
<feature type="binding site" evidence="10 13">
    <location>
        <position position="240"/>
    </location>
    <ligand>
        <name>substrate</name>
    </ligand>
</feature>
<keyword evidence="17" id="KW-1185">Reference proteome</keyword>
<evidence type="ECO:0000256" key="7">
    <source>
        <dbReference type="ARBA" id="ARBA00022833"/>
    </source>
</evidence>
<comment type="pathway">
    <text evidence="2 10 11">Amino-acid biosynthesis; L-histidine biosynthesis; L-histidine from 5-phospho-alpha-D-ribose 1-diphosphate: step 9/9.</text>
</comment>
<feature type="binding site" evidence="10 13">
    <location>
        <position position="426"/>
    </location>
    <ligand>
        <name>substrate</name>
    </ligand>
</feature>
<name>I3TFF1_THEC1</name>
<evidence type="ECO:0000256" key="3">
    <source>
        <dbReference type="ARBA" id="ARBA00010178"/>
    </source>
</evidence>
<feature type="binding site" evidence="10 14">
    <location>
        <position position="265"/>
    </location>
    <ligand>
        <name>Zn(2+)</name>
        <dbReference type="ChEBI" id="CHEBI:29105"/>
    </ligand>
</feature>
<evidence type="ECO:0000256" key="14">
    <source>
        <dbReference type="PIRSR" id="PIRSR000099-4"/>
    </source>
</evidence>
<gene>
    <name evidence="10" type="primary">hisD</name>
    <name evidence="16" type="ordered locus">TCELL_1066</name>
</gene>
<dbReference type="FunFam" id="3.40.50.1980:FF:000026">
    <property type="entry name" value="Histidinol dehydrogenase"/>
    <property type="match status" value="1"/>
</dbReference>
<dbReference type="PRINTS" id="PR00083">
    <property type="entry name" value="HOLDHDRGNASE"/>
</dbReference>
<keyword evidence="10 11" id="KW-0520">NAD</keyword>
<dbReference type="Pfam" id="PF00815">
    <property type="entry name" value="Histidinol_dh"/>
    <property type="match status" value="1"/>
</dbReference>
<evidence type="ECO:0000256" key="6">
    <source>
        <dbReference type="ARBA" id="ARBA00022723"/>
    </source>
</evidence>
<reference evidence="16 17" key="1">
    <citation type="journal article" date="2012" name="J. Bacteriol.">
        <title>Complete genome sequence of the hyperthermophilic cellulolytic Crenarchaeon 'Thermogladius cellulolyticus' 1633.</title>
        <authorList>
            <person name="Mardanov A.V."/>
            <person name="Kochetkova T.V."/>
            <person name="Beletsky A.V."/>
            <person name="Bonch-Osmolovskaya E.A."/>
            <person name="Ravin N.V."/>
            <person name="Skryabin K.G."/>
        </authorList>
    </citation>
    <scope>NUCLEOTIDE SEQUENCE [LARGE SCALE GENOMIC DNA]</scope>
    <source>
        <strain evidence="17">DSM 22663 / VKM B-2946 / 1633</strain>
    </source>
</reference>
<dbReference type="CDD" id="cd06572">
    <property type="entry name" value="Histidinol_dh"/>
    <property type="match status" value="1"/>
</dbReference>
<keyword evidence="10 11" id="KW-0368">Histidine biosynthesis</keyword>
<evidence type="ECO:0000313" key="16">
    <source>
        <dbReference type="EMBL" id="AFK51489.1"/>
    </source>
</evidence>
<evidence type="ECO:0000256" key="10">
    <source>
        <dbReference type="HAMAP-Rule" id="MF_01024"/>
    </source>
</evidence>
<comment type="function">
    <text evidence="1 10 11">Catalyzes the sequential NAD-dependent oxidations of L-histidinol to L-histidinaldehyde and then to L-histidine.</text>
</comment>
<dbReference type="FunCoup" id="I3TFF1">
    <property type="interactions" value="136"/>
</dbReference>
<dbReference type="KEGG" id="thg:TCELL_1066"/>
<dbReference type="OrthoDB" id="36308at2157"/>
<dbReference type="Gene3D" id="1.20.5.1300">
    <property type="match status" value="1"/>
</dbReference>
<dbReference type="NCBIfam" id="TIGR00069">
    <property type="entry name" value="hisD"/>
    <property type="match status" value="1"/>
</dbReference>
<dbReference type="InParanoid" id="I3TFF1"/>
<dbReference type="GO" id="GO:0008270">
    <property type="term" value="F:zinc ion binding"/>
    <property type="evidence" value="ECO:0007669"/>
    <property type="project" value="UniProtKB-UniRule"/>
</dbReference>
<dbReference type="PROSITE" id="PS00611">
    <property type="entry name" value="HISOL_DEHYDROGENASE"/>
    <property type="match status" value="1"/>
</dbReference>
<dbReference type="InterPro" id="IPR016161">
    <property type="entry name" value="Ald_DH/histidinol_DH"/>
</dbReference>
<feature type="binding site" evidence="10 13">
    <location>
        <position position="265"/>
    </location>
    <ligand>
        <name>substrate</name>
    </ligand>
</feature>
<dbReference type="PIRSF" id="PIRSF000099">
    <property type="entry name" value="Histidinol_dh"/>
    <property type="match status" value="1"/>
</dbReference>
<protein>
    <recommendedName>
        <fullName evidence="5 10">Histidinol dehydrogenase</fullName>
        <shortName evidence="10 11">HDH</shortName>
        <ecNumber evidence="4 10">1.1.1.23</ecNumber>
    </recommendedName>
</protein>
<proteinExistence type="inferred from homology"/>
<evidence type="ECO:0000313" key="17">
    <source>
        <dbReference type="Proteomes" id="UP000005270"/>
    </source>
</evidence>
<dbReference type="InterPro" id="IPR012131">
    <property type="entry name" value="Hstdl_DH"/>
</dbReference>
<feature type="binding site" evidence="10 13">
    <location>
        <position position="421"/>
    </location>
    <ligand>
        <name>substrate</name>
    </ligand>
</feature>
<keyword evidence="10 11" id="KW-0028">Amino-acid biosynthesis</keyword>
<evidence type="ECO:0000256" key="5">
    <source>
        <dbReference type="ARBA" id="ARBA00016531"/>
    </source>
</evidence>
<feature type="active site" description="Proton acceptor" evidence="10 12">
    <location>
        <position position="331"/>
    </location>
</feature>
<comment type="catalytic activity">
    <reaction evidence="9 10 11">
        <text>L-histidinol + 2 NAD(+) + H2O = L-histidine + 2 NADH + 3 H(+)</text>
        <dbReference type="Rhea" id="RHEA:20641"/>
        <dbReference type="ChEBI" id="CHEBI:15377"/>
        <dbReference type="ChEBI" id="CHEBI:15378"/>
        <dbReference type="ChEBI" id="CHEBI:57540"/>
        <dbReference type="ChEBI" id="CHEBI:57595"/>
        <dbReference type="ChEBI" id="CHEBI:57699"/>
        <dbReference type="ChEBI" id="CHEBI:57945"/>
        <dbReference type="EC" id="1.1.1.23"/>
    </reaction>
</comment>
<dbReference type="UniPathway" id="UPA00031">
    <property type="reaction ID" value="UER00014"/>
</dbReference>
<dbReference type="AlphaFoldDB" id="I3TFF1"/>
<evidence type="ECO:0000256" key="11">
    <source>
        <dbReference type="PIRNR" id="PIRNR000099"/>
    </source>
</evidence>
<dbReference type="EC" id="1.1.1.23" evidence="4 10"/>